<sequence length="100" mass="11566">MLRLRWILLAAVVSLFSAIMGTAYFLEFRKIGRLTELADERMAVLVSMSRSVQELREKVAFYNTPEGVAHLAREQYNLSFPGEMVFKIEVKKNSLPQEKR</sequence>
<dbReference type="EMBL" id="SORI01000001">
    <property type="protein sequence ID" value="TDY65188.1"/>
    <property type="molecule type" value="Genomic_DNA"/>
</dbReference>
<comment type="caution">
    <text evidence="2">The sequence shown here is derived from an EMBL/GenBank/DDBJ whole genome shotgun (WGS) entry which is preliminary data.</text>
</comment>
<dbReference type="AlphaFoldDB" id="A0A4R8MJH0"/>
<feature type="transmembrane region" description="Helical" evidence="1">
    <location>
        <begin position="6"/>
        <end position="26"/>
    </location>
</feature>
<organism evidence="2 3">
    <name type="scientific">Aminivibrio pyruvatiphilus</name>
    <dbReference type="NCBI Taxonomy" id="1005740"/>
    <lineage>
        <taxon>Bacteria</taxon>
        <taxon>Thermotogati</taxon>
        <taxon>Synergistota</taxon>
        <taxon>Synergistia</taxon>
        <taxon>Synergistales</taxon>
        <taxon>Aminobacteriaceae</taxon>
        <taxon>Aminivibrio</taxon>
    </lineage>
</organism>
<name>A0A4R8MJH0_9BACT</name>
<dbReference type="RefSeq" id="WP_133955663.1">
    <property type="nucleotide sequence ID" value="NZ_SORI01000001.1"/>
</dbReference>
<protein>
    <recommendedName>
        <fullName evidence="4">Septum formation initiator</fullName>
    </recommendedName>
</protein>
<dbReference type="OrthoDB" id="6295at2"/>
<keyword evidence="1" id="KW-1133">Transmembrane helix</keyword>
<evidence type="ECO:0008006" key="4">
    <source>
        <dbReference type="Google" id="ProtNLM"/>
    </source>
</evidence>
<keyword evidence="1" id="KW-0472">Membrane</keyword>
<evidence type="ECO:0000313" key="2">
    <source>
        <dbReference type="EMBL" id="TDY65188.1"/>
    </source>
</evidence>
<dbReference type="Proteomes" id="UP000295066">
    <property type="component" value="Unassembled WGS sequence"/>
</dbReference>
<proteinExistence type="predicted"/>
<accession>A0A4R8MJH0</accession>
<evidence type="ECO:0000256" key="1">
    <source>
        <dbReference type="SAM" id="Phobius"/>
    </source>
</evidence>
<evidence type="ECO:0000313" key="3">
    <source>
        <dbReference type="Proteomes" id="UP000295066"/>
    </source>
</evidence>
<gene>
    <name evidence="2" type="ORF">C8D99_101339</name>
</gene>
<keyword evidence="3" id="KW-1185">Reference proteome</keyword>
<reference evidence="2 3" key="1">
    <citation type="submission" date="2019-03" db="EMBL/GenBank/DDBJ databases">
        <title>Genomic Encyclopedia of Type Strains, Phase IV (KMG-IV): sequencing the most valuable type-strain genomes for metagenomic binning, comparative biology and taxonomic classification.</title>
        <authorList>
            <person name="Goeker M."/>
        </authorList>
    </citation>
    <scope>NUCLEOTIDE SEQUENCE [LARGE SCALE GENOMIC DNA]</scope>
    <source>
        <strain evidence="2 3">DSM 25964</strain>
    </source>
</reference>
<keyword evidence="1" id="KW-0812">Transmembrane</keyword>